<feature type="compositionally biased region" description="Polar residues" evidence="1">
    <location>
        <begin position="12"/>
        <end position="21"/>
    </location>
</feature>
<evidence type="ECO:0000256" key="1">
    <source>
        <dbReference type="SAM" id="MobiDB-lite"/>
    </source>
</evidence>
<accession>A0ABT3KDN5</accession>
<dbReference type="InterPro" id="IPR027417">
    <property type="entry name" value="P-loop_NTPase"/>
</dbReference>
<evidence type="ECO:0000259" key="3">
    <source>
        <dbReference type="Pfam" id="PF20693"/>
    </source>
</evidence>
<dbReference type="Pfam" id="PF20693">
    <property type="entry name" value="YobI-ATPase"/>
    <property type="match status" value="1"/>
</dbReference>
<dbReference type="Proteomes" id="UP001431181">
    <property type="component" value="Unassembled WGS sequence"/>
</dbReference>
<feature type="transmembrane region" description="Helical" evidence="2">
    <location>
        <begin position="146"/>
        <end position="165"/>
    </location>
</feature>
<reference evidence="4" key="1">
    <citation type="submission" date="2022-11" db="EMBL/GenBank/DDBJ databases">
        <title>Marinomonas sp. nov., isolated from marine algae.</title>
        <authorList>
            <person name="Choi D.G."/>
            <person name="Kim J.M."/>
            <person name="Lee J.K."/>
            <person name="Baek J.H."/>
            <person name="Jeon C.O."/>
        </authorList>
    </citation>
    <scope>NUCLEOTIDE SEQUENCE</scope>
    <source>
        <strain evidence="4">KJ51-3</strain>
    </source>
</reference>
<keyword evidence="5" id="KW-1185">Reference proteome</keyword>
<dbReference type="SUPFAM" id="SSF52540">
    <property type="entry name" value="P-loop containing nucleoside triphosphate hydrolases"/>
    <property type="match status" value="1"/>
</dbReference>
<evidence type="ECO:0000313" key="5">
    <source>
        <dbReference type="Proteomes" id="UP001431181"/>
    </source>
</evidence>
<feature type="transmembrane region" description="Helical" evidence="2">
    <location>
        <begin position="177"/>
        <end position="202"/>
    </location>
</feature>
<feature type="region of interest" description="Disordered" evidence="1">
    <location>
        <begin position="1"/>
        <end position="21"/>
    </location>
</feature>
<evidence type="ECO:0000313" key="4">
    <source>
        <dbReference type="EMBL" id="MCW4628648.1"/>
    </source>
</evidence>
<dbReference type="InterPro" id="IPR048428">
    <property type="entry name" value="YobI-NTPase"/>
</dbReference>
<name>A0ABT3KDN5_9GAMM</name>
<keyword evidence="2" id="KW-0812">Transmembrane</keyword>
<organism evidence="4 5">
    <name type="scientific">Marinomonas rhodophyticola</name>
    <dbReference type="NCBI Taxonomy" id="2992803"/>
    <lineage>
        <taxon>Bacteria</taxon>
        <taxon>Pseudomonadati</taxon>
        <taxon>Pseudomonadota</taxon>
        <taxon>Gammaproteobacteria</taxon>
        <taxon>Oceanospirillales</taxon>
        <taxon>Oceanospirillaceae</taxon>
        <taxon>Marinomonas</taxon>
    </lineage>
</organism>
<dbReference type="Gene3D" id="3.40.50.300">
    <property type="entry name" value="P-loop containing nucleotide triphosphate hydrolases"/>
    <property type="match status" value="1"/>
</dbReference>
<dbReference type="EMBL" id="JAPEUL010000006">
    <property type="protein sequence ID" value="MCW4628648.1"/>
    <property type="molecule type" value="Genomic_DNA"/>
</dbReference>
<gene>
    <name evidence="4" type="ORF">ONZ52_06490</name>
</gene>
<protein>
    <submittedName>
        <fullName evidence="4">P-loop NTPase fold protein</fullName>
    </submittedName>
</protein>
<comment type="caution">
    <text evidence="4">The sequence shown here is derived from an EMBL/GenBank/DDBJ whole genome shotgun (WGS) entry which is preliminary data.</text>
</comment>
<feature type="domain" description="YobI-like P-loop NTPase" evidence="3">
    <location>
        <begin position="40"/>
        <end position="429"/>
    </location>
</feature>
<evidence type="ECO:0000256" key="2">
    <source>
        <dbReference type="SAM" id="Phobius"/>
    </source>
</evidence>
<proteinExistence type="predicted"/>
<sequence>MIKSSYKETGNGRKSTTASTGRLYSYPLTPEFNEDNHGSYIKRINSALKEAKIRNIALSGTYGVGKSSILQKVAEEHKDDVVGISLSTLAPADSHEVDESIPKQASTTTNRIQQEIVKQLLYRIESHNAPRSRFNRIESFNCKREHSIAALSGIVFTLLFLLMEWTEKIISIHESIAALGAWIHVIVFFLLASCTFMARYLFQGRVNISQLSTGNAAISLDEKSVSYFDQYLDEIVYFFEVSKKNIVIFEDIDRFEDSYIFETLRSLNTLLNNAPQFESKPIRFIYAIKDSIFDPSAQNSLNKKTEEVTITPEEAEIQRANRTKFFDLIIPVVPFITHRSARDLVIQVLGKTDQEKIGDELINLAARYVPDMRLLKNIYNEFIIFREKIFTDNDKKLNLNESELFAMMLYKSTHLSDFELIRLGKSKLDEIYYLSREFVNENTNEINKEIRTSILNLTKLSKHGIEKRCVDFGKRLIAHIERTSRAVNCHIDNGVFSFASKQYGLIELKGIEFWNEFISNPDEQKLSWSQR</sequence>
<dbReference type="RefSeq" id="WP_265217875.1">
    <property type="nucleotide sequence ID" value="NZ_JAPEUL010000006.1"/>
</dbReference>
<keyword evidence="2" id="KW-0472">Membrane</keyword>
<keyword evidence="2" id="KW-1133">Transmembrane helix</keyword>